<dbReference type="OrthoDB" id="3242664at2"/>
<keyword evidence="3" id="KW-1185">Reference proteome</keyword>
<dbReference type="EMBL" id="CP011388">
    <property type="protein sequence ID" value="ANE45858.1"/>
    <property type="molecule type" value="Genomic_DNA"/>
</dbReference>
<evidence type="ECO:0000313" key="3">
    <source>
        <dbReference type="Proteomes" id="UP000076927"/>
    </source>
</evidence>
<dbReference type="AlphaFoldDB" id="A0A172TFM7"/>
<dbReference type="Pfam" id="PF20282">
    <property type="entry name" value="CTD6"/>
    <property type="match status" value="1"/>
</dbReference>
<dbReference type="PATRIC" id="fig|1178515.4.peg.1126"/>
<dbReference type="KEGG" id="pswu:SY83_05550"/>
<accession>A0A172TFM7</accession>
<dbReference type="Proteomes" id="UP000076927">
    <property type="component" value="Chromosome"/>
</dbReference>
<dbReference type="InterPro" id="IPR046914">
    <property type="entry name" value="ABC-3C_CTD6"/>
</dbReference>
<feature type="domain" description="ABC-three component systems C-terminal" evidence="1">
    <location>
        <begin position="227"/>
        <end position="358"/>
    </location>
</feature>
<reference evidence="2 3" key="1">
    <citation type="submission" date="2015-01" db="EMBL/GenBank/DDBJ databases">
        <title>Paenibacillus swuensis/DY6/whole genome sequencing.</title>
        <authorList>
            <person name="Kim M.K."/>
            <person name="Srinivasan S."/>
            <person name="Lee J.-J."/>
        </authorList>
    </citation>
    <scope>NUCLEOTIDE SEQUENCE [LARGE SCALE GENOMIC DNA]</scope>
    <source>
        <strain evidence="2 3">DY6</strain>
    </source>
</reference>
<dbReference type="RefSeq" id="WP_068605024.1">
    <property type="nucleotide sequence ID" value="NZ_CP011388.1"/>
</dbReference>
<protein>
    <recommendedName>
        <fullName evidence="1">ABC-three component systems C-terminal domain-containing protein</fullName>
    </recommendedName>
</protein>
<evidence type="ECO:0000259" key="1">
    <source>
        <dbReference type="Pfam" id="PF20282"/>
    </source>
</evidence>
<organism evidence="2 3">
    <name type="scientific">Paenibacillus swuensis</name>
    <dbReference type="NCBI Taxonomy" id="1178515"/>
    <lineage>
        <taxon>Bacteria</taxon>
        <taxon>Bacillati</taxon>
        <taxon>Bacillota</taxon>
        <taxon>Bacilli</taxon>
        <taxon>Bacillales</taxon>
        <taxon>Paenibacillaceae</taxon>
        <taxon>Paenibacillus</taxon>
    </lineage>
</organism>
<evidence type="ECO:0000313" key="2">
    <source>
        <dbReference type="EMBL" id="ANE45858.1"/>
    </source>
</evidence>
<gene>
    <name evidence="2" type="ORF">SY83_05550</name>
</gene>
<proteinExistence type="predicted"/>
<sequence>MITSSLPIERISKKSPEFNPSVKEFNIPPLQRVESFSPESYEDFINEWAISCARPKYRDVYRIGGSGDNGRDVIGEYDDGTIDYYQCKRYGKKLMPSMFWIELGKLCYYTYNKDIPVPKNYYIVAVHDLGPSLVKLMGNKDLMKKSLLKEWDNKCKTKLIEGQNIGLTPELLEHINDLDFKIIGTHSMQKIIEEHRQTDYFYFRFGGYMKPKRGSLISPPEDPEANELLYINQLLNAYSDNKKSNITMGNLSDEPTFYEDFRDNRRNFYSAESLRRTIREIFNDEDHFNLLKSEMHTGICDFIKTSFVDGYDRLIKTMHESTKVNLSVSPVDRELNFVTNQDKKGLCHHLVNDEKMNWVV</sequence>
<name>A0A172TFM7_9BACL</name>